<feature type="region of interest" description="Disordered" evidence="1">
    <location>
        <begin position="571"/>
        <end position="591"/>
    </location>
</feature>
<accession>A0A8S0W3Q1</accession>
<reference evidence="2 3" key="1">
    <citation type="submission" date="2020-01" db="EMBL/GenBank/DDBJ databases">
        <authorList>
            <person name="Gupta K D."/>
        </authorList>
    </citation>
    <scope>NUCLEOTIDE SEQUENCE [LARGE SCALE GENOMIC DNA]</scope>
</reference>
<comment type="caution">
    <text evidence="2">The sequence shown here is derived from an EMBL/GenBank/DDBJ whole genome shotgun (WGS) entry which is preliminary data.</text>
</comment>
<feature type="compositionally biased region" description="Pro residues" evidence="1">
    <location>
        <begin position="248"/>
        <end position="266"/>
    </location>
</feature>
<feature type="compositionally biased region" description="Basic and acidic residues" evidence="1">
    <location>
        <begin position="72"/>
        <end position="92"/>
    </location>
</feature>
<protein>
    <submittedName>
        <fullName evidence="2">Uncharacterized protein</fullName>
    </submittedName>
</protein>
<feature type="compositionally biased region" description="Low complexity" evidence="1">
    <location>
        <begin position="672"/>
        <end position="682"/>
    </location>
</feature>
<feature type="region of interest" description="Disordered" evidence="1">
    <location>
        <begin position="626"/>
        <end position="689"/>
    </location>
</feature>
<evidence type="ECO:0000256" key="1">
    <source>
        <dbReference type="SAM" id="MobiDB-lite"/>
    </source>
</evidence>
<sequence length="850" mass="92454">MARKPTVHDADGAGNYTAYQLLLHRIVGSTIKQPRLKTPSNIWRKSRQSEIEEATRRHALENGLKPKQVPAAREREKEEWERQAKEEHEQDLVRWKADTEGPLPNDPDFQQQCIEALPLLMQPLLDGIRACTGLNTTLLFGGPEPADGGRMKVFGMHSGHIPDDPTMNFGRAERKRYDEHLVPIFGDFLRSAYTPEECKARALPNEHRFSLADQLSDEDGVNVNTIDFVGHQSNNEVSDSSTSTHLVPLPPAPVPSASAPPIPAPPSAARAVPTLPTTKARPRMRAAPTPAPLASTSSTATLLMPIPSLPWARTSIPSTSTRAHFFLPPLPAFRAAAPADFPVIVGPIDPPATSRRLRLLENPAGIPPPTAPDHARVEHAILPPPRAPAPIPSTTSMQNPFMSFIPTSTQVCPPPAPADTWMEYMPPSPWTWTPSTTSIQGRYRPPVPNFHPAAPVHVRLEPVVPRVPEIPTSSPTLTPRKTHFQPSPMPISHPATAEFTTAPAYAVVHSPPQSHTLLMTPTPTQPQSPTPIPAPISPPAPASAQVGPAWSSIPVGIQMLYELPFANEDAGVDPDPVSSDNLPASESPFSSAPANVVPISPIPVAIPSQPVAAPLITSPPVIVDPEPNAIEVHPPSTSGLNVDDDGPEQRYPKHRPNFREASAPSSKRVHLTTSAASSSSTPIAPPSDAPDWLPPALSMLQQGSLGEPWIALVRTWLSFEVQSHYEPVANLSATHRPPAVRDWIQRARAPAWRPQIPNVGKYGAQFWRWWAGLQPSWRRDEDGDVVMGAVEGDWEPLRRPGVNGLLSVLVALFFWGGKVQKTRVAKEKWLLAVKDVHLAMSKVSELLSPE</sequence>
<proteinExistence type="predicted"/>
<gene>
    <name evidence="2" type="ORF">AAE3_LOCUS11193</name>
</gene>
<organism evidence="2 3">
    <name type="scientific">Cyclocybe aegerita</name>
    <name type="common">Black poplar mushroom</name>
    <name type="synonym">Agrocybe aegerita</name>
    <dbReference type="NCBI Taxonomy" id="1973307"/>
    <lineage>
        <taxon>Eukaryota</taxon>
        <taxon>Fungi</taxon>
        <taxon>Dikarya</taxon>
        <taxon>Basidiomycota</taxon>
        <taxon>Agaricomycotina</taxon>
        <taxon>Agaricomycetes</taxon>
        <taxon>Agaricomycetidae</taxon>
        <taxon>Agaricales</taxon>
        <taxon>Agaricineae</taxon>
        <taxon>Bolbitiaceae</taxon>
        <taxon>Cyclocybe</taxon>
    </lineage>
</organism>
<dbReference type="EMBL" id="CACVBS010000072">
    <property type="protein sequence ID" value="CAA7268955.1"/>
    <property type="molecule type" value="Genomic_DNA"/>
</dbReference>
<dbReference type="AlphaFoldDB" id="A0A8S0W3Q1"/>
<name>A0A8S0W3Q1_CYCAE</name>
<dbReference type="OrthoDB" id="3066350at2759"/>
<feature type="region of interest" description="Disordered" evidence="1">
    <location>
        <begin position="55"/>
        <end position="92"/>
    </location>
</feature>
<evidence type="ECO:0000313" key="2">
    <source>
        <dbReference type="EMBL" id="CAA7268955.1"/>
    </source>
</evidence>
<dbReference type="Proteomes" id="UP000467700">
    <property type="component" value="Unassembled WGS sequence"/>
</dbReference>
<keyword evidence="3" id="KW-1185">Reference proteome</keyword>
<feature type="compositionally biased region" description="Polar residues" evidence="1">
    <location>
        <begin position="234"/>
        <end position="245"/>
    </location>
</feature>
<evidence type="ECO:0000313" key="3">
    <source>
        <dbReference type="Proteomes" id="UP000467700"/>
    </source>
</evidence>
<feature type="region of interest" description="Disordered" evidence="1">
    <location>
        <begin position="234"/>
        <end position="272"/>
    </location>
</feature>